<keyword evidence="3" id="KW-1185">Reference proteome</keyword>
<dbReference type="EMBL" id="VSRR010058490">
    <property type="protein sequence ID" value="MPC81951.1"/>
    <property type="molecule type" value="Genomic_DNA"/>
</dbReference>
<dbReference type="AlphaFoldDB" id="A0A5B7I936"/>
<name>A0A5B7I936_PORTR</name>
<dbReference type="Proteomes" id="UP000324222">
    <property type="component" value="Unassembled WGS sequence"/>
</dbReference>
<protein>
    <submittedName>
        <fullName evidence="2">Uncharacterized protein</fullName>
    </submittedName>
</protein>
<organism evidence="2 3">
    <name type="scientific">Portunus trituberculatus</name>
    <name type="common">Swimming crab</name>
    <name type="synonym">Neptunus trituberculatus</name>
    <dbReference type="NCBI Taxonomy" id="210409"/>
    <lineage>
        <taxon>Eukaryota</taxon>
        <taxon>Metazoa</taxon>
        <taxon>Ecdysozoa</taxon>
        <taxon>Arthropoda</taxon>
        <taxon>Crustacea</taxon>
        <taxon>Multicrustacea</taxon>
        <taxon>Malacostraca</taxon>
        <taxon>Eumalacostraca</taxon>
        <taxon>Eucarida</taxon>
        <taxon>Decapoda</taxon>
        <taxon>Pleocyemata</taxon>
        <taxon>Brachyura</taxon>
        <taxon>Eubrachyura</taxon>
        <taxon>Portunoidea</taxon>
        <taxon>Portunidae</taxon>
        <taxon>Portuninae</taxon>
        <taxon>Portunus</taxon>
    </lineage>
</organism>
<evidence type="ECO:0000256" key="1">
    <source>
        <dbReference type="SAM" id="MobiDB-lite"/>
    </source>
</evidence>
<feature type="region of interest" description="Disordered" evidence="1">
    <location>
        <begin position="46"/>
        <end position="87"/>
    </location>
</feature>
<sequence length="87" mass="9099">MAVFTPGKHCQATPLDDPPRRFPRTGGDRIAHCSTGLALLQESLSGPVEDRSGTGTDQGEVVMLTGSGGRGGDVGVDRDGRCRWSGM</sequence>
<proteinExistence type="predicted"/>
<comment type="caution">
    <text evidence="2">The sequence shown here is derived from an EMBL/GenBank/DDBJ whole genome shotgun (WGS) entry which is preliminary data.</text>
</comment>
<evidence type="ECO:0000313" key="3">
    <source>
        <dbReference type="Proteomes" id="UP000324222"/>
    </source>
</evidence>
<reference evidence="2 3" key="1">
    <citation type="submission" date="2019-05" db="EMBL/GenBank/DDBJ databases">
        <title>Another draft genome of Portunus trituberculatus and its Hox gene families provides insights of decapod evolution.</title>
        <authorList>
            <person name="Jeong J.-H."/>
            <person name="Song I."/>
            <person name="Kim S."/>
            <person name="Choi T."/>
            <person name="Kim D."/>
            <person name="Ryu S."/>
            <person name="Kim W."/>
        </authorList>
    </citation>
    <scope>NUCLEOTIDE SEQUENCE [LARGE SCALE GENOMIC DNA]</scope>
    <source>
        <tissue evidence="2">Muscle</tissue>
    </source>
</reference>
<feature type="region of interest" description="Disordered" evidence="1">
    <location>
        <begin position="1"/>
        <end position="25"/>
    </location>
</feature>
<evidence type="ECO:0000313" key="2">
    <source>
        <dbReference type="EMBL" id="MPC81951.1"/>
    </source>
</evidence>
<gene>
    <name evidence="2" type="ORF">E2C01_076593</name>
</gene>
<accession>A0A5B7I936</accession>
<feature type="compositionally biased region" description="Basic and acidic residues" evidence="1">
    <location>
        <begin position="75"/>
        <end position="87"/>
    </location>
</feature>